<dbReference type="Gene3D" id="3.40.630.30">
    <property type="match status" value="1"/>
</dbReference>
<accession>A0A9D1P2I4</accession>
<proteinExistence type="predicted"/>
<evidence type="ECO:0000313" key="3">
    <source>
        <dbReference type="Proteomes" id="UP000824169"/>
    </source>
</evidence>
<comment type="caution">
    <text evidence="2">The sequence shown here is derived from an EMBL/GenBank/DDBJ whole genome shotgun (WGS) entry which is preliminary data.</text>
</comment>
<dbReference type="AlphaFoldDB" id="A0A9D1P2I4"/>
<dbReference type="CDD" id="cd04301">
    <property type="entry name" value="NAT_SF"/>
    <property type="match status" value="1"/>
</dbReference>
<evidence type="ECO:0000259" key="1">
    <source>
        <dbReference type="PROSITE" id="PS51186"/>
    </source>
</evidence>
<gene>
    <name evidence="2" type="ORF">IAB71_06370</name>
</gene>
<dbReference type="SUPFAM" id="SSF55729">
    <property type="entry name" value="Acyl-CoA N-acyltransferases (Nat)"/>
    <property type="match status" value="1"/>
</dbReference>
<organism evidence="2 3">
    <name type="scientific">Candidatus Scatomonas pullistercoris</name>
    <dbReference type="NCBI Taxonomy" id="2840920"/>
    <lineage>
        <taxon>Bacteria</taxon>
        <taxon>Bacillati</taxon>
        <taxon>Bacillota</taxon>
        <taxon>Clostridia</taxon>
        <taxon>Lachnospirales</taxon>
        <taxon>Lachnospiraceae</taxon>
        <taxon>Lachnospiraceae incertae sedis</taxon>
        <taxon>Candidatus Scatomonas</taxon>
    </lineage>
</organism>
<dbReference type="PROSITE" id="PS51186">
    <property type="entry name" value="GNAT"/>
    <property type="match status" value="1"/>
</dbReference>
<dbReference type="Proteomes" id="UP000824169">
    <property type="component" value="Unassembled WGS sequence"/>
</dbReference>
<dbReference type="Pfam" id="PF00583">
    <property type="entry name" value="Acetyltransf_1"/>
    <property type="match status" value="1"/>
</dbReference>
<dbReference type="GO" id="GO:0005737">
    <property type="term" value="C:cytoplasm"/>
    <property type="evidence" value="ECO:0007669"/>
    <property type="project" value="TreeGrafter"/>
</dbReference>
<dbReference type="InterPro" id="IPR016181">
    <property type="entry name" value="Acyl_CoA_acyltransferase"/>
</dbReference>
<protein>
    <submittedName>
        <fullName evidence="2">GNAT family N-acetyltransferase</fullName>
    </submittedName>
</protein>
<dbReference type="EMBL" id="DVOO01000016">
    <property type="protein sequence ID" value="HIV25398.1"/>
    <property type="molecule type" value="Genomic_DNA"/>
</dbReference>
<dbReference type="PANTHER" id="PTHR13538">
    <property type="entry name" value="N-ACETYLTRANSFERASE 6"/>
    <property type="match status" value="1"/>
</dbReference>
<sequence>MQVKALREQPELLKTAAAWFAEKWEIPAEAYLASMERCRQQKTGVPQWYVLVGENGEICAGAGLIENDFHSRKDLAPNVCALFVEKPYRNRGLARYLLDLIRREAGEMGYEKLYLVTDHMRFYEKCGWHFLTMAKDEEAMPIRVYEILTEK</sequence>
<feature type="domain" description="N-acetyltransferase" evidence="1">
    <location>
        <begin position="1"/>
        <end position="151"/>
    </location>
</feature>
<dbReference type="InterPro" id="IPR039840">
    <property type="entry name" value="NAA80"/>
</dbReference>
<dbReference type="InterPro" id="IPR000182">
    <property type="entry name" value="GNAT_dom"/>
</dbReference>
<reference evidence="2" key="1">
    <citation type="submission" date="2020-10" db="EMBL/GenBank/DDBJ databases">
        <authorList>
            <person name="Gilroy R."/>
        </authorList>
    </citation>
    <scope>NUCLEOTIDE SEQUENCE</scope>
    <source>
        <strain evidence="2">CHK188-20938</strain>
    </source>
</reference>
<name>A0A9D1P2I4_9FIRM</name>
<dbReference type="PANTHER" id="PTHR13538:SF4">
    <property type="entry name" value="N-ALPHA-ACETYLTRANSFERASE 80"/>
    <property type="match status" value="1"/>
</dbReference>
<reference evidence="2" key="2">
    <citation type="journal article" date="2021" name="PeerJ">
        <title>Extensive microbial diversity within the chicken gut microbiome revealed by metagenomics and culture.</title>
        <authorList>
            <person name="Gilroy R."/>
            <person name="Ravi A."/>
            <person name="Getino M."/>
            <person name="Pursley I."/>
            <person name="Horton D.L."/>
            <person name="Alikhan N.F."/>
            <person name="Baker D."/>
            <person name="Gharbi K."/>
            <person name="Hall N."/>
            <person name="Watson M."/>
            <person name="Adriaenssens E.M."/>
            <person name="Foster-Nyarko E."/>
            <person name="Jarju S."/>
            <person name="Secka A."/>
            <person name="Antonio M."/>
            <person name="Oren A."/>
            <person name="Chaudhuri R.R."/>
            <person name="La Ragione R."/>
            <person name="Hildebrand F."/>
            <person name="Pallen M.J."/>
        </authorList>
    </citation>
    <scope>NUCLEOTIDE SEQUENCE</scope>
    <source>
        <strain evidence="2">CHK188-20938</strain>
    </source>
</reference>
<evidence type="ECO:0000313" key="2">
    <source>
        <dbReference type="EMBL" id="HIV25398.1"/>
    </source>
</evidence>
<dbReference type="GO" id="GO:1905502">
    <property type="term" value="F:acetyl-CoA binding"/>
    <property type="evidence" value="ECO:0007669"/>
    <property type="project" value="TreeGrafter"/>
</dbReference>
<dbReference type="GO" id="GO:0008080">
    <property type="term" value="F:N-acetyltransferase activity"/>
    <property type="evidence" value="ECO:0007669"/>
    <property type="project" value="InterPro"/>
</dbReference>